<evidence type="ECO:0000259" key="17">
    <source>
        <dbReference type="Pfam" id="PF02769"/>
    </source>
</evidence>
<evidence type="ECO:0000259" key="16">
    <source>
        <dbReference type="Pfam" id="PF00586"/>
    </source>
</evidence>
<dbReference type="Gene3D" id="3.30.1330.10">
    <property type="entry name" value="PurM-like, N-terminal domain"/>
    <property type="match status" value="1"/>
</dbReference>
<dbReference type="HAMAP" id="MF_00741">
    <property type="entry name" value="AIRS"/>
    <property type="match status" value="1"/>
</dbReference>
<dbReference type="SUPFAM" id="SSF56042">
    <property type="entry name" value="PurM C-terminal domain-like"/>
    <property type="match status" value="1"/>
</dbReference>
<dbReference type="Pfam" id="PF02769">
    <property type="entry name" value="AIRS_C"/>
    <property type="match status" value="1"/>
</dbReference>
<evidence type="ECO:0000256" key="2">
    <source>
        <dbReference type="ARBA" id="ARBA00004686"/>
    </source>
</evidence>
<keyword evidence="10 15" id="KW-0067">ATP-binding</keyword>
<keyword evidence="8 15" id="KW-0547">Nucleotide-binding</keyword>
<evidence type="ECO:0000256" key="3">
    <source>
        <dbReference type="ARBA" id="ARBA00010280"/>
    </source>
</evidence>
<keyword evidence="6 15" id="KW-0963">Cytoplasm</keyword>
<dbReference type="PANTHER" id="PTHR10520:SF12">
    <property type="entry name" value="TRIFUNCTIONAL PURINE BIOSYNTHETIC PROTEIN ADENOSINE-3"/>
    <property type="match status" value="1"/>
</dbReference>
<gene>
    <name evidence="15 18" type="primary">purM</name>
    <name evidence="18" type="ORF">KPHBMPCG_00006</name>
</gene>
<name>A0A7G9Z1P0_9EURY</name>
<evidence type="ECO:0000256" key="15">
    <source>
        <dbReference type="HAMAP-Rule" id="MF_00741"/>
    </source>
</evidence>
<evidence type="ECO:0000256" key="8">
    <source>
        <dbReference type="ARBA" id="ARBA00022741"/>
    </source>
</evidence>
<dbReference type="FunFam" id="3.90.650.10:FF:000011">
    <property type="entry name" value="Phosphoribosylformylglycinamidine cyclo-ligase"/>
    <property type="match status" value="1"/>
</dbReference>
<sequence>MKTQESVTYTKAGVDTAKVDIGLNRLLDHVGRSLTFRTDIGSVKLGIGYFANVIDLGQGSGLAVATDGVGTKILIAQMMDKYDTVGIDCIAMNVNDILCVGAEPISLVDYIALCEPDPELLEEIGKGLVKGAEIANITIPGGEIAIVKDMVKGVRKNREFDLVGTAVGTVSLDKVIVGANIRENDVIIGLSSSGIHSNGLSLARHIFLKTGTIDEHFDVLEKTIGAELLVPTHIYVPEIMEMINSNLDIKALMHITGDGFLNLTRVKSDVGFVIDYLPETPPIFTLLQKRGNVTDEEMFRVYNMGIGFCVILPEQEAEVAIEIAGRHKVDAFRLGYVVKDPDKKVIIKPAKLCGQNGQFYNY</sequence>
<dbReference type="InterPro" id="IPR010918">
    <property type="entry name" value="PurM-like_C_dom"/>
</dbReference>
<comment type="pathway">
    <text evidence="2 15">Purine metabolism; IMP biosynthesis via de novo pathway; 5-amino-1-(5-phospho-D-ribosyl)imidazole from N(2)-formyl-N(1)-(5-phospho-D-ribosyl)glycinamide: step 2/2.</text>
</comment>
<dbReference type="InterPro" id="IPR036676">
    <property type="entry name" value="PurM-like_C_sf"/>
</dbReference>
<comment type="similarity">
    <text evidence="3 15">Belongs to the AIR synthase family.</text>
</comment>
<feature type="domain" description="PurM-like N-terminal" evidence="16">
    <location>
        <begin position="51"/>
        <end position="170"/>
    </location>
</feature>
<evidence type="ECO:0000256" key="4">
    <source>
        <dbReference type="ARBA" id="ARBA00013047"/>
    </source>
</evidence>
<dbReference type="Pfam" id="PF00586">
    <property type="entry name" value="AIRS"/>
    <property type="match status" value="1"/>
</dbReference>
<keyword evidence="7 15" id="KW-0436">Ligase</keyword>
<dbReference type="NCBIfam" id="TIGR00878">
    <property type="entry name" value="purM"/>
    <property type="match status" value="1"/>
</dbReference>
<reference evidence="18" key="1">
    <citation type="submission" date="2020-06" db="EMBL/GenBank/DDBJ databases">
        <title>Unique genomic features of the anaerobic methanotrophic archaea.</title>
        <authorList>
            <person name="Chadwick G.L."/>
            <person name="Skennerton C.T."/>
            <person name="Laso-Perez R."/>
            <person name="Leu A.O."/>
            <person name="Speth D.R."/>
            <person name="Yu H."/>
            <person name="Morgan-Lang C."/>
            <person name="Hatzenpichler R."/>
            <person name="Goudeau D."/>
            <person name="Malmstrom R."/>
            <person name="Brazelton W.J."/>
            <person name="Woyke T."/>
            <person name="Hallam S.J."/>
            <person name="Tyson G.W."/>
            <person name="Wegener G."/>
            <person name="Boetius A."/>
            <person name="Orphan V."/>
        </authorList>
    </citation>
    <scope>NUCLEOTIDE SEQUENCE</scope>
</reference>
<evidence type="ECO:0000256" key="5">
    <source>
        <dbReference type="ARBA" id="ARBA00020367"/>
    </source>
</evidence>
<accession>A0A7G9Z1P0</accession>
<dbReference type="FunFam" id="3.30.1330.10:FF:000020">
    <property type="entry name" value="Phosphoribosylformylglycinamidine cyclo-ligase"/>
    <property type="match status" value="1"/>
</dbReference>
<dbReference type="InterPro" id="IPR036921">
    <property type="entry name" value="PurM-like_N_sf"/>
</dbReference>
<feature type="domain" description="PurM-like C-terminal" evidence="17">
    <location>
        <begin position="182"/>
        <end position="348"/>
    </location>
</feature>
<dbReference type="EMBL" id="MT631567">
    <property type="protein sequence ID" value="QNO54174.1"/>
    <property type="molecule type" value="Genomic_DNA"/>
</dbReference>
<dbReference type="SUPFAM" id="SSF55326">
    <property type="entry name" value="PurM N-terminal domain-like"/>
    <property type="match status" value="1"/>
</dbReference>
<dbReference type="GO" id="GO:0005829">
    <property type="term" value="C:cytosol"/>
    <property type="evidence" value="ECO:0007669"/>
    <property type="project" value="TreeGrafter"/>
</dbReference>
<dbReference type="InterPro" id="IPR016188">
    <property type="entry name" value="PurM-like_N"/>
</dbReference>
<evidence type="ECO:0000256" key="6">
    <source>
        <dbReference type="ARBA" id="ARBA00022490"/>
    </source>
</evidence>
<comment type="catalytic activity">
    <reaction evidence="14 15">
        <text>2-formamido-N(1)-(5-O-phospho-beta-D-ribosyl)acetamidine + ATP = 5-amino-1-(5-phospho-beta-D-ribosyl)imidazole + ADP + phosphate + H(+)</text>
        <dbReference type="Rhea" id="RHEA:23032"/>
        <dbReference type="ChEBI" id="CHEBI:15378"/>
        <dbReference type="ChEBI" id="CHEBI:30616"/>
        <dbReference type="ChEBI" id="CHEBI:43474"/>
        <dbReference type="ChEBI" id="CHEBI:137981"/>
        <dbReference type="ChEBI" id="CHEBI:147287"/>
        <dbReference type="ChEBI" id="CHEBI:456216"/>
        <dbReference type="EC" id="6.3.3.1"/>
    </reaction>
</comment>
<comment type="subcellular location">
    <subcellularLocation>
        <location evidence="1 15">Cytoplasm</location>
    </subcellularLocation>
</comment>
<evidence type="ECO:0000256" key="13">
    <source>
        <dbReference type="ARBA" id="ARBA00033093"/>
    </source>
</evidence>
<dbReference type="GO" id="GO:0004637">
    <property type="term" value="F:phosphoribosylamine-glycine ligase activity"/>
    <property type="evidence" value="ECO:0007669"/>
    <property type="project" value="TreeGrafter"/>
</dbReference>
<proteinExistence type="inferred from homology"/>
<evidence type="ECO:0000256" key="10">
    <source>
        <dbReference type="ARBA" id="ARBA00022840"/>
    </source>
</evidence>
<protein>
    <recommendedName>
        <fullName evidence="5 15">Phosphoribosylformylglycinamidine cyclo-ligase</fullName>
        <ecNumber evidence="4 15">6.3.3.1</ecNumber>
    </recommendedName>
    <alternativeName>
        <fullName evidence="12 15">AIR synthase</fullName>
    </alternativeName>
    <alternativeName>
        <fullName evidence="13 15">AIRS</fullName>
    </alternativeName>
    <alternativeName>
        <fullName evidence="11 15">Phosphoribosyl-aminoimidazole synthetase</fullName>
    </alternativeName>
</protein>
<evidence type="ECO:0000256" key="1">
    <source>
        <dbReference type="ARBA" id="ARBA00004496"/>
    </source>
</evidence>
<dbReference type="GO" id="GO:0005524">
    <property type="term" value="F:ATP binding"/>
    <property type="evidence" value="ECO:0007669"/>
    <property type="project" value="UniProtKB-KW"/>
</dbReference>
<dbReference type="InterPro" id="IPR004733">
    <property type="entry name" value="PurM_cligase"/>
</dbReference>
<dbReference type="AlphaFoldDB" id="A0A7G9Z1P0"/>
<evidence type="ECO:0000256" key="9">
    <source>
        <dbReference type="ARBA" id="ARBA00022755"/>
    </source>
</evidence>
<dbReference type="CDD" id="cd02196">
    <property type="entry name" value="PurM"/>
    <property type="match status" value="1"/>
</dbReference>
<dbReference type="EC" id="6.3.3.1" evidence="4 15"/>
<dbReference type="PANTHER" id="PTHR10520">
    <property type="entry name" value="TRIFUNCTIONAL PURINE BIOSYNTHETIC PROTEIN ADENOSINE-3-RELATED"/>
    <property type="match status" value="1"/>
</dbReference>
<evidence type="ECO:0000256" key="7">
    <source>
        <dbReference type="ARBA" id="ARBA00022598"/>
    </source>
</evidence>
<evidence type="ECO:0000313" key="18">
    <source>
        <dbReference type="EMBL" id="QNO54174.1"/>
    </source>
</evidence>
<evidence type="ECO:0000256" key="14">
    <source>
        <dbReference type="ARBA" id="ARBA00049057"/>
    </source>
</evidence>
<organism evidence="18">
    <name type="scientific">Candidatus Methanophaga sp. ANME-1 ERB7</name>
    <dbReference type="NCBI Taxonomy" id="2759913"/>
    <lineage>
        <taxon>Archaea</taxon>
        <taxon>Methanobacteriati</taxon>
        <taxon>Methanobacteriota</taxon>
        <taxon>Stenosarchaea group</taxon>
        <taxon>Methanomicrobia</taxon>
        <taxon>Candidatus Methanophagales</taxon>
        <taxon>Candidatus Methanophagaceae</taxon>
        <taxon>Candidatus Methanophaga</taxon>
    </lineage>
</organism>
<dbReference type="GO" id="GO:0046084">
    <property type="term" value="P:adenine biosynthetic process"/>
    <property type="evidence" value="ECO:0007669"/>
    <property type="project" value="TreeGrafter"/>
</dbReference>
<dbReference type="Gene3D" id="3.90.650.10">
    <property type="entry name" value="PurM-like C-terminal domain"/>
    <property type="match status" value="1"/>
</dbReference>
<dbReference type="GO" id="GO:0004641">
    <property type="term" value="F:phosphoribosylformylglycinamidine cyclo-ligase activity"/>
    <property type="evidence" value="ECO:0007669"/>
    <property type="project" value="UniProtKB-UniRule"/>
</dbReference>
<evidence type="ECO:0000256" key="11">
    <source>
        <dbReference type="ARBA" id="ARBA00031908"/>
    </source>
</evidence>
<keyword evidence="9 15" id="KW-0658">Purine biosynthesis</keyword>
<evidence type="ECO:0000256" key="12">
    <source>
        <dbReference type="ARBA" id="ARBA00032931"/>
    </source>
</evidence>
<dbReference type="UniPathway" id="UPA00074">
    <property type="reaction ID" value="UER00129"/>
</dbReference>
<dbReference type="GO" id="GO:0006189">
    <property type="term" value="P:'de novo' IMP biosynthetic process"/>
    <property type="evidence" value="ECO:0007669"/>
    <property type="project" value="UniProtKB-UniRule"/>
</dbReference>